<sequence length="118" mass="12793">MTKTKDDRLLPMAKITNIFHGENGQQLGRFHNEADQDEPSGSRYCGGRSTSRTTSLATSSTGGRHGQQGALGIATPRRRGKEAPPQDIVSDPNYLAPFVPLLTMPPMHEKSLSGPVHK</sequence>
<comment type="caution">
    <text evidence="2">The sequence shown here is derived from an EMBL/GenBank/DDBJ whole genome shotgun (WGS) entry which is preliminary data.</text>
</comment>
<gene>
    <name evidence="2" type="ORF">PVAP13_5KG548000</name>
</gene>
<feature type="compositionally biased region" description="Low complexity" evidence="1">
    <location>
        <begin position="41"/>
        <end position="62"/>
    </location>
</feature>
<proteinExistence type="predicted"/>
<evidence type="ECO:0000256" key="1">
    <source>
        <dbReference type="SAM" id="MobiDB-lite"/>
    </source>
</evidence>
<reference evidence="2" key="1">
    <citation type="submission" date="2020-05" db="EMBL/GenBank/DDBJ databases">
        <title>WGS assembly of Panicum virgatum.</title>
        <authorList>
            <person name="Lovell J.T."/>
            <person name="Jenkins J."/>
            <person name="Shu S."/>
            <person name="Juenger T.E."/>
            <person name="Schmutz J."/>
        </authorList>
    </citation>
    <scope>NUCLEOTIDE SEQUENCE</scope>
    <source>
        <strain evidence="2">AP13</strain>
    </source>
</reference>
<feature type="region of interest" description="Disordered" evidence="1">
    <location>
        <begin position="20"/>
        <end position="93"/>
    </location>
</feature>
<dbReference type="EMBL" id="CM029045">
    <property type="protein sequence ID" value="KAG2600667.1"/>
    <property type="molecule type" value="Genomic_DNA"/>
</dbReference>
<protein>
    <submittedName>
        <fullName evidence="2">Uncharacterized protein</fullName>
    </submittedName>
</protein>
<accession>A0A8T0SRB6</accession>
<evidence type="ECO:0000313" key="3">
    <source>
        <dbReference type="Proteomes" id="UP000823388"/>
    </source>
</evidence>
<dbReference type="Proteomes" id="UP000823388">
    <property type="component" value="Chromosome 5K"/>
</dbReference>
<name>A0A8T0SRB6_PANVG</name>
<evidence type="ECO:0000313" key="2">
    <source>
        <dbReference type="EMBL" id="KAG2600667.1"/>
    </source>
</evidence>
<dbReference type="AlphaFoldDB" id="A0A8T0SRB6"/>
<organism evidence="2 3">
    <name type="scientific">Panicum virgatum</name>
    <name type="common">Blackwell switchgrass</name>
    <dbReference type="NCBI Taxonomy" id="38727"/>
    <lineage>
        <taxon>Eukaryota</taxon>
        <taxon>Viridiplantae</taxon>
        <taxon>Streptophyta</taxon>
        <taxon>Embryophyta</taxon>
        <taxon>Tracheophyta</taxon>
        <taxon>Spermatophyta</taxon>
        <taxon>Magnoliopsida</taxon>
        <taxon>Liliopsida</taxon>
        <taxon>Poales</taxon>
        <taxon>Poaceae</taxon>
        <taxon>PACMAD clade</taxon>
        <taxon>Panicoideae</taxon>
        <taxon>Panicodae</taxon>
        <taxon>Paniceae</taxon>
        <taxon>Panicinae</taxon>
        <taxon>Panicum</taxon>
        <taxon>Panicum sect. Hiantes</taxon>
    </lineage>
</organism>
<keyword evidence="3" id="KW-1185">Reference proteome</keyword>